<keyword evidence="7" id="KW-0812">Transmembrane</keyword>
<feature type="active site" evidence="6">
    <location>
        <position position="41"/>
    </location>
</feature>
<feature type="domain" description="Peptidase S26" evidence="9">
    <location>
        <begin position="12"/>
        <end position="168"/>
    </location>
</feature>
<keyword evidence="5 7" id="KW-0378">Hydrolase</keyword>
<evidence type="ECO:0000256" key="6">
    <source>
        <dbReference type="PIRSR" id="PIRSR600223-1"/>
    </source>
</evidence>
<name>A0A1G2QEM7_9BACT</name>
<evidence type="ECO:0000256" key="5">
    <source>
        <dbReference type="ARBA" id="ARBA00022801"/>
    </source>
</evidence>
<dbReference type="SUPFAM" id="SSF51306">
    <property type="entry name" value="LexA/Signal peptidase"/>
    <property type="match status" value="1"/>
</dbReference>
<proteinExistence type="inferred from homology"/>
<feature type="transmembrane region" description="Helical" evidence="7">
    <location>
        <begin position="12"/>
        <end position="31"/>
    </location>
</feature>
<protein>
    <recommendedName>
        <fullName evidence="3 7">Signal peptidase I</fullName>
        <ecNumber evidence="3 7">3.4.21.89</ecNumber>
    </recommendedName>
</protein>
<comment type="subcellular location">
    <subcellularLocation>
        <location evidence="8">Membrane</location>
        <topology evidence="8">Single-pass type II membrane protein</topology>
    </subcellularLocation>
</comment>
<dbReference type="PANTHER" id="PTHR43390:SF1">
    <property type="entry name" value="CHLOROPLAST PROCESSING PEPTIDASE"/>
    <property type="match status" value="1"/>
</dbReference>
<dbReference type="EMBL" id="MHTJ01000003">
    <property type="protein sequence ID" value="OHA58529.1"/>
    <property type="molecule type" value="Genomic_DNA"/>
</dbReference>
<evidence type="ECO:0000256" key="8">
    <source>
        <dbReference type="RuleBase" id="RU362042"/>
    </source>
</evidence>
<dbReference type="InterPro" id="IPR019757">
    <property type="entry name" value="Pept_S26A_signal_pept_1_Lys-AS"/>
</dbReference>
<feature type="active site" evidence="6">
    <location>
        <position position="84"/>
    </location>
</feature>
<dbReference type="InterPro" id="IPR019756">
    <property type="entry name" value="Pept_S26A_signal_pept_1_Ser-AS"/>
</dbReference>
<evidence type="ECO:0000313" key="11">
    <source>
        <dbReference type="Proteomes" id="UP000177043"/>
    </source>
</evidence>
<dbReference type="PROSITE" id="PS00501">
    <property type="entry name" value="SPASE_I_1"/>
    <property type="match status" value="1"/>
</dbReference>
<evidence type="ECO:0000313" key="10">
    <source>
        <dbReference type="EMBL" id="OHA58529.1"/>
    </source>
</evidence>
<dbReference type="GO" id="GO:0009003">
    <property type="term" value="F:signal peptidase activity"/>
    <property type="evidence" value="ECO:0007669"/>
    <property type="project" value="UniProtKB-EC"/>
</dbReference>
<evidence type="ECO:0000256" key="2">
    <source>
        <dbReference type="ARBA" id="ARBA00009370"/>
    </source>
</evidence>
<dbReference type="NCBIfam" id="TIGR02227">
    <property type="entry name" value="sigpep_I_bact"/>
    <property type="match status" value="1"/>
</dbReference>
<dbReference type="PROSITE" id="PS00760">
    <property type="entry name" value="SPASE_I_2"/>
    <property type="match status" value="1"/>
</dbReference>
<dbReference type="CDD" id="cd06530">
    <property type="entry name" value="S26_SPase_I"/>
    <property type="match status" value="1"/>
</dbReference>
<reference evidence="10 11" key="1">
    <citation type="journal article" date="2016" name="Nat. Commun.">
        <title>Thousands of microbial genomes shed light on interconnected biogeochemical processes in an aquifer system.</title>
        <authorList>
            <person name="Anantharaman K."/>
            <person name="Brown C.T."/>
            <person name="Hug L.A."/>
            <person name="Sharon I."/>
            <person name="Castelle C.J."/>
            <person name="Probst A.J."/>
            <person name="Thomas B.C."/>
            <person name="Singh A."/>
            <person name="Wilkins M.J."/>
            <person name="Karaoz U."/>
            <person name="Brodie E.L."/>
            <person name="Williams K.H."/>
            <person name="Hubbard S.S."/>
            <person name="Banfield J.F."/>
        </authorList>
    </citation>
    <scope>NUCLEOTIDE SEQUENCE [LARGE SCALE GENOMIC DNA]</scope>
</reference>
<accession>A0A1G2QEM7</accession>
<keyword evidence="7" id="KW-0472">Membrane</keyword>
<dbReference type="InterPro" id="IPR036286">
    <property type="entry name" value="LexA/Signal_pep-like_sf"/>
</dbReference>
<dbReference type="EC" id="3.4.21.89" evidence="3 7"/>
<dbReference type="GO" id="GO:0016020">
    <property type="term" value="C:membrane"/>
    <property type="evidence" value="ECO:0007669"/>
    <property type="project" value="UniProtKB-SubCell"/>
</dbReference>
<dbReference type="Pfam" id="PF10502">
    <property type="entry name" value="Peptidase_S26"/>
    <property type="match status" value="1"/>
</dbReference>
<evidence type="ECO:0000256" key="1">
    <source>
        <dbReference type="ARBA" id="ARBA00000677"/>
    </source>
</evidence>
<dbReference type="PANTHER" id="PTHR43390">
    <property type="entry name" value="SIGNAL PEPTIDASE I"/>
    <property type="match status" value="1"/>
</dbReference>
<dbReference type="STRING" id="1802438.A2571_02015"/>
<gene>
    <name evidence="10" type="ORF">A2571_02015</name>
</gene>
<dbReference type="PRINTS" id="PR00727">
    <property type="entry name" value="LEADERPTASE"/>
</dbReference>
<dbReference type="GO" id="GO:0004252">
    <property type="term" value="F:serine-type endopeptidase activity"/>
    <property type="evidence" value="ECO:0007669"/>
    <property type="project" value="InterPro"/>
</dbReference>
<comment type="caution">
    <text evidence="10">The sequence shown here is derived from an EMBL/GenBank/DDBJ whole genome shotgun (WGS) entry which is preliminary data.</text>
</comment>
<evidence type="ECO:0000256" key="7">
    <source>
        <dbReference type="RuleBase" id="RU003993"/>
    </source>
</evidence>
<dbReference type="InterPro" id="IPR000223">
    <property type="entry name" value="Pept_S26A_signal_pept_1"/>
</dbReference>
<organism evidence="10 11">
    <name type="scientific">Candidatus Vogelbacteria bacterium RIFOXYD1_FULL_44_32</name>
    <dbReference type="NCBI Taxonomy" id="1802438"/>
    <lineage>
        <taxon>Bacteria</taxon>
        <taxon>Candidatus Vogeliibacteriota</taxon>
    </lineage>
</organism>
<comment type="catalytic activity">
    <reaction evidence="1 7">
        <text>Cleavage of hydrophobic, N-terminal signal or leader sequences from secreted and periplasmic proteins.</text>
        <dbReference type="EC" id="3.4.21.89"/>
    </reaction>
</comment>
<dbReference type="AlphaFoldDB" id="A0A1G2QEM7"/>
<dbReference type="InterPro" id="IPR019758">
    <property type="entry name" value="Pept_S26A_signal_pept_1_CS"/>
</dbReference>
<comment type="similarity">
    <text evidence="2 8">Belongs to the peptidase S26 family.</text>
</comment>
<evidence type="ECO:0000259" key="9">
    <source>
        <dbReference type="Pfam" id="PF10502"/>
    </source>
</evidence>
<dbReference type="Proteomes" id="UP000177043">
    <property type="component" value="Unassembled WGS sequence"/>
</dbReference>
<keyword evidence="7" id="KW-1133">Transmembrane helix</keyword>
<dbReference type="InterPro" id="IPR019533">
    <property type="entry name" value="Peptidase_S26"/>
</dbReference>
<dbReference type="GO" id="GO:0006465">
    <property type="term" value="P:signal peptide processing"/>
    <property type="evidence" value="ECO:0007669"/>
    <property type="project" value="InterPro"/>
</dbReference>
<keyword evidence="4 7" id="KW-0645">Protease</keyword>
<dbReference type="PROSITE" id="PS00761">
    <property type="entry name" value="SPASE_I_3"/>
    <property type="match status" value="1"/>
</dbReference>
<evidence type="ECO:0000256" key="3">
    <source>
        <dbReference type="ARBA" id="ARBA00013208"/>
    </source>
</evidence>
<evidence type="ECO:0000256" key="4">
    <source>
        <dbReference type="ARBA" id="ARBA00022670"/>
    </source>
</evidence>
<sequence length="186" mass="20697">MPLDDPKQTIFDVLRFALITLVIVIPVRAYVAQPFIVSGVSMVPTFENGEYLIIDEMSYHFREPERGEVVVFRYPKDPSKFYIKRVIGLPGETITISPTAINIKTTANQDITLTEPYLGADISYTAETISLGADEYFVLGDNRNASSDSRIWGPVADKFIKGRVGLRLFPLKTASILPGDFSSSNQ</sequence>
<dbReference type="Gene3D" id="2.10.109.10">
    <property type="entry name" value="Umud Fragment, subunit A"/>
    <property type="match status" value="1"/>
</dbReference>